<keyword evidence="4 5" id="KW-0472">Membrane</keyword>
<evidence type="ECO:0000256" key="1">
    <source>
        <dbReference type="ARBA" id="ARBA00004370"/>
    </source>
</evidence>
<dbReference type="SUPFAM" id="SSF50182">
    <property type="entry name" value="Sm-like ribonucleoproteins"/>
    <property type="match status" value="1"/>
</dbReference>
<feature type="domain" description="Mechanosensitive ion channel MscS" evidence="6">
    <location>
        <begin position="121"/>
        <end position="194"/>
    </location>
</feature>
<dbReference type="eggNOG" id="COG0668">
    <property type="taxonomic scope" value="Bacteria"/>
</dbReference>
<dbReference type="AlphaFoldDB" id="E1X1A3"/>
<evidence type="ECO:0000313" key="7">
    <source>
        <dbReference type="EMBL" id="CBW26494.1"/>
    </source>
</evidence>
<evidence type="ECO:0000256" key="4">
    <source>
        <dbReference type="ARBA" id="ARBA00023136"/>
    </source>
</evidence>
<keyword evidence="3 5" id="KW-1133">Transmembrane helix</keyword>
<keyword evidence="2 5" id="KW-0812">Transmembrane</keyword>
<reference evidence="8" key="1">
    <citation type="journal article" date="2013" name="ISME J.">
        <title>A small predatory core genome in the divergent marine Bacteriovorax marinus SJ and the terrestrial Bdellovibrio bacteriovorus.</title>
        <authorList>
            <person name="Crossman L.C."/>
            <person name="Chen H."/>
            <person name="Cerdeno-Tarraga A.M."/>
            <person name="Brooks K."/>
            <person name="Quail M.A."/>
            <person name="Pineiro S.A."/>
            <person name="Hobley L."/>
            <person name="Sockett R.E."/>
            <person name="Bentley S.D."/>
            <person name="Parkhill J."/>
            <person name="Williams H.N."/>
            <person name="Stine O.C."/>
        </authorList>
    </citation>
    <scope>NUCLEOTIDE SEQUENCE [LARGE SCALE GENOMIC DNA]</scope>
    <source>
        <strain evidence="8">ATCC BAA-682 / DSM 15412 / SJ</strain>
    </source>
</reference>
<feature type="transmembrane region" description="Helical" evidence="5">
    <location>
        <begin position="102"/>
        <end position="125"/>
    </location>
</feature>
<feature type="transmembrane region" description="Helical" evidence="5">
    <location>
        <begin position="35"/>
        <end position="55"/>
    </location>
</feature>
<evidence type="ECO:0000259" key="6">
    <source>
        <dbReference type="Pfam" id="PF00924"/>
    </source>
</evidence>
<accession>E1X1A3</accession>
<name>E1X1A3_HALMS</name>
<dbReference type="InterPro" id="IPR006685">
    <property type="entry name" value="MscS_channel_2nd"/>
</dbReference>
<dbReference type="EMBL" id="FQ312005">
    <property type="protein sequence ID" value="CBW26494.1"/>
    <property type="molecule type" value="Genomic_DNA"/>
</dbReference>
<organism evidence="7 8">
    <name type="scientific">Halobacteriovorax marinus (strain ATCC BAA-682 / DSM 15412 / SJ)</name>
    <name type="common">Bacteriovorax marinus</name>
    <dbReference type="NCBI Taxonomy" id="862908"/>
    <lineage>
        <taxon>Bacteria</taxon>
        <taxon>Pseudomonadati</taxon>
        <taxon>Bdellovibrionota</taxon>
        <taxon>Bacteriovoracia</taxon>
        <taxon>Bacteriovoracales</taxon>
        <taxon>Halobacteriovoraceae</taxon>
        <taxon>Halobacteriovorax</taxon>
    </lineage>
</organism>
<evidence type="ECO:0000256" key="3">
    <source>
        <dbReference type="ARBA" id="ARBA00022989"/>
    </source>
</evidence>
<dbReference type="InterPro" id="IPR023408">
    <property type="entry name" value="MscS_beta-dom_sf"/>
</dbReference>
<dbReference type="HOGENOM" id="CLU_059701_0_0_7"/>
<comment type="subcellular location">
    <subcellularLocation>
        <location evidence="1">Membrane</location>
    </subcellularLocation>
</comment>
<dbReference type="Proteomes" id="UP000008963">
    <property type="component" value="Chromosome"/>
</dbReference>
<protein>
    <submittedName>
        <fullName evidence="7">Mechanosensitive ion channel</fullName>
    </submittedName>
</protein>
<keyword evidence="8" id="KW-1185">Reference proteome</keyword>
<evidence type="ECO:0000256" key="5">
    <source>
        <dbReference type="SAM" id="Phobius"/>
    </source>
</evidence>
<evidence type="ECO:0000256" key="2">
    <source>
        <dbReference type="ARBA" id="ARBA00022692"/>
    </source>
</evidence>
<sequence length="304" mass="35164">MLYSYVYFERKFCVSQALIFKWTEMDLKNLIFDNLYFNKIFLSVAALIIIIVFRLSIARALNNATNMKIERRRKWFVNLNSFVSFLIVLTIFILWTDELKTLAFSLAAILVSLIIASKEFILNFFGGVFKLTQKSFHIGDRIEINGIRGDVIDRSLFSTKVLEIGPGHETHQLTGRSIVIPNAIFLTNCVINESHLKNYVLHTFKIPVKGDTDWEASEKLLIEICENHCKDYFERAQKHFDRIQKTSHLEIPILKPRVHINVVSPGQLDLIVRFTAPASLKGRIEQRILKDYLRIVSQETAADQ</sequence>
<dbReference type="GO" id="GO:0008381">
    <property type="term" value="F:mechanosensitive monoatomic ion channel activity"/>
    <property type="evidence" value="ECO:0007669"/>
    <property type="project" value="UniProtKB-ARBA"/>
</dbReference>
<dbReference type="STRING" id="862908.BMS_1652"/>
<dbReference type="KEGG" id="bmx:BMS_1652"/>
<dbReference type="Gene3D" id="2.30.30.60">
    <property type="match status" value="1"/>
</dbReference>
<dbReference type="Pfam" id="PF00924">
    <property type="entry name" value="MS_channel_2nd"/>
    <property type="match status" value="1"/>
</dbReference>
<gene>
    <name evidence="7" type="ordered locus">BMS_1652</name>
</gene>
<dbReference type="GO" id="GO:0016020">
    <property type="term" value="C:membrane"/>
    <property type="evidence" value="ECO:0007669"/>
    <property type="project" value="UniProtKB-SubCell"/>
</dbReference>
<dbReference type="InterPro" id="IPR010920">
    <property type="entry name" value="LSM_dom_sf"/>
</dbReference>
<feature type="transmembrane region" description="Helical" evidence="5">
    <location>
        <begin position="75"/>
        <end position="96"/>
    </location>
</feature>
<evidence type="ECO:0000313" key="8">
    <source>
        <dbReference type="Proteomes" id="UP000008963"/>
    </source>
</evidence>
<dbReference type="PANTHER" id="PTHR30566:SF5">
    <property type="entry name" value="MECHANOSENSITIVE ION CHANNEL PROTEIN 1, MITOCHONDRIAL-RELATED"/>
    <property type="match status" value="1"/>
</dbReference>
<dbReference type="PATRIC" id="fig|862908.3.peg.1573"/>
<dbReference type="PANTHER" id="PTHR30566">
    <property type="entry name" value="YNAI-RELATED MECHANOSENSITIVE ION CHANNEL"/>
    <property type="match status" value="1"/>
</dbReference>
<proteinExistence type="predicted"/>